<dbReference type="Proteomes" id="UP000036313">
    <property type="component" value="Unassembled WGS sequence"/>
</dbReference>
<dbReference type="Pfam" id="PF19457">
    <property type="entry name" value="DUF5994"/>
    <property type="match status" value="1"/>
</dbReference>
<name>A0A0J6YTT3_9MYCO</name>
<accession>A0A0J6YTT3</accession>
<feature type="region of interest" description="Disordered" evidence="1">
    <location>
        <begin position="1"/>
        <end position="26"/>
    </location>
</feature>
<dbReference type="InterPro" id="IPR046036">
    <property type="entry name" value="DUF5994"/>
</dbReference>
<organism evidence="2 3">
    <name type="scientific">Mycolicibacterium obuense</name>
    <dbReference type="NCBI Taxonomy" id="1807"/>
    <lineage>
        <taxon>Bacteria</taxon>
        <taxon>Bacillati</taxon>
        <taxon>Actinomycetota</taxon>
        <taxon>Actinomycetes</taxon>
        <taxon>Mycobacteriales</taxon>
        <taxon>Mycobacteriaceae</taxon>
        <taxon>Mycolicibacterium</taxon>
    </lineage>
</organism>
<proteinExistence type="predicted"/>
<dbReference type="RefSeq" id="WP_048423302.1">
    <property type="nucleotide sequence ID" value="NZ_JYNU01000014.1"/>
</dbReference>
<dbReference type="EMBL" id="JYNU01000014">
    <property type="protein sequence ID" value="KMO75926.1"/>
    <property type="molecule type" value="Genomic_DNA"/>
</dbReference>
<evidence type="ECO:0000313" key="3">
    <source>
        <dbReference type="Proteomes" id="UP000036313"/>
    </source>
</evidence>
<comment type="caution">
    <text evidence="2">The sequence shown here is derived from an EMBL/GenBank/DDBJ whole genome shotgun (WGS) entry which is preliminary data.</text>
</comment>
<dbReference type="AlphaFoldDB" id="A0A0J6YTT3"/>
<gene>
    <name evidence="2" type="ORF">MOBUDSM44075_02455</name>
</gene>
<evidence type="ECO:0000313" key="2">
    <source>
        <dbReference type="EMBL" id="KMO75926.1"/>
    </source>
</evidence>
<sequence length="174" mass="19180">MTQHTEFEDFDPHRGPDNTPRLRLKRKGSTRGFVDGAWWPHGDDLGEELPDLLTVLSVRLGNIERIRYNRAEWAAAPAKLRFADQVVRLDGYDRHPAGTLGVQGGRGSEMLLLVIPAQTDPDVAHAAMMSTAASDSASSVRALLVTEGAPQAEPSHSSKDQKLRRTRVFVTQQS</sequence>
<feature type="region of interest" description="Disordered" evidence="1">
    <location>
        <begin position="144"/>
        <end position="174"/>
    </location>
</feature>
<feature type="compositionally biased region" description="Basic and acidic residues" evidence="1">
    <location>
        <begin position="1"/>
        <end position="16"/>
    </location>
</feature>
<protein>
    <submittedName>
        <fullName evidence="2">Uncharacterized protein</fullName>
    </submittedName>
</protein>
<evidence type="ECO:0000256" key="1">
    <source>
        <dbReference type="SAM" id="MobiDB-lite"/>
    </source>
</evidence>
<reference evidence="2 3" key="1">
    <citation type="journal article" date="2015" name="Genome Biol. Evol.">
        <title>Characterization of Three Mycobacterium spp. with Potential Use in Bioremediation by Genome Sequencing and Comparative Genomics.</title>
        <authorList>
            <person name="Das S."/>
            <person name="Pettersson B.M."/>
            <person name="Behra P.R."/>
            <person name="Ramesh M."/>
            <person name="Dasgupta S."/>
            <person name="Bhattacharya A."/>
            <person name="Kirsebom L.A."/>
        </authorList>
    </citation>
    <scope>NUCLEOTIDE SEQUENCE [LARGE SCALE GENOMIC DNA]</scope>
    <source>
        <strain evidence="2 3">DSM 44075</strain>
    </source>
</reference>
<dbReference type="PATRIC" id="fig|1807.14.peg.2475"/>